<dbReference type="InterPro" id="IPR013506">
    <property type="entry name" value="Topo_IIA_bsu_dom2"/>
</dbReference>
<comment type="subcellular location">
    <subcellularLocation>
        <location evidence="10">Cytoplasm</location>
    </subcellularLocation>
</comment>
<dbReference type="PANTHER" id="PTHR45866:SF1">
    <property type="entry name" value="DNA GYRASE SUBUNIT B, MITOCHONDRIAL"/>
    <property type="match status" value="1"/>
</dbReference>
<dbReference type="InterPro" id="IPR034160">
    <property type="entry name" value="TOPRIM_GyrB"/>
</dbReference>
<dbReference type="CDD" id="cd03366">
    <property type="entry name" value="TOPRIM_TopoIIA_GyrB"/>
    <property type="match status" value="1"/>
</dbReference>
<dbReference type="InterPro" id="IPR014721">
    <property type="entry name" value="Ribsml_uS5_D2-typ_fold_subgr"/>
</dbReference>
<dbReference type="Pfam" id="PF00986">
    <property type="entry name" value="DNA_gyraseB_C"/>
    <property type="match status" value="1"/>
</dbReference>
<dbReference type="Proteomes" id="UP000611708">
    <property type="component" value="Unassembled WGS sequence"/>
</dbReference>
<dbReference type="EMBL" id="JADQDN010000004">
    <property type="protein sequence ID" value="MBF9196443.1"/>
    <property type="molecule type" value="Genomic_DNA"/>
</dbReference>
<dbReference type="RefSeq" id="WP_196263807.1">
    <property type="nucleotide sequence ID" value="NZ_JADQDN010000004.1"/>
</dbReference>
<evidence type="ECO:0000256" key="2">
    <source>
        <dbReference type="ARBA" id="ARBA00010708"/>
    </source>
</evidence>
<dbReference type="CDD" id="cd00822">
    <property type="entry name" value="TopoII_Trans_DNA_gyrase"/>
    <property type="match status" value="1"/>
</dbReference>
<comment type="miscellaneous">
    <text evidence="10">Few gyrases are as efficient as E.coli at forming negative supercoils. Not all organisms have 2 type II topoisomerases; in organisms with a single type II topoisomerase this enzyme also has to decatenate newly replicated chromosomes.</text>
</comment>
<comment type="caution">
    <text evidence="12">The sequence shown here is derived from an EMBL/GenBank/DDBJ whole genome shotgun (WGS) entry which is preliminary data.</text>
</comment>
<keyword evidence="4 10" id="KW-0547">Nucleotide-binding</keyword>
<dbReference type="SUPFAM" id="SSF56719">
    <property type="entry name" value="Type II DNA topoisomerase"/>
    <property type="match status" value="1"/>
</dbReference>
<dbReference type="InterPro" id="IPR006171">
    <property type="entry name" value="TOPRIM_dom"/>
</dbReference>
<feature type="binding site" evidence="10">
    <location>
        <position position="434"/>
    </location>
    <ligand>
        <name>Mg(2+)</name>
        <dbReference type="ChEBI" id="CHEBI:18420"/>
        <label>1</label>
        <note>catalytic</note>
    </ligand>
</feature>
<comment type="cofactor">
    <cofactor evidence="10">
        <name>Mg(2+)</name>
        <dbReference type="ChEBI" id="CHEBI:18420"/>
    </cofactor>
    <cofactor evidence="10">
        <name>Mn(2+)</name>
        <dbReference type="ChEBI" id="CHEBI:29035"/>
    </cofactor>
    <cofactor evidence="10">
        <name>Ca(2+)</name>
        <dbReference type="ChEBI" id="CHEBI:29108"/>
    </cofactor>
    <text evidence="10">Binds two Mg(2+) per subunit. The magnesium ions form salt bridges with both the protein and the DNA. Can also accept other divalent metal cations, such as Mn(2+) or Ca(2+).</text>
</comment>
<evidence type="ECO:0000259" key="11">
    <source>
        <dbReference type="PROSITE" id="PS50880"/>
    </source>
</evidence>
<dbReference type="NCBIfam" id="NF004189">
    <property type="entry name" value="PRK05644.1"/>
    <property type="match status" value="1"/>
</dbReference>
<dbReference type="InterPro" id="IPR002288">
    <property type="entry name" value="DNA_gyrase_B_C"/>
</dbReference>
<feature type="domain" description="Toprim" evidence="11">
    <location>
        <begin position="428"/>
        <end position="543"/>
    </location>
</feature>
<feature type="binding site" evidence="10">
    <location>
        <position position="510"/>
    </location>
    <ligand>
        <name>Mg(2+)</name>
        <dbReference type="ChEBI" id="CHEBI:18420"/>
        <label>2</label>
    </ligand>
</feature>
<proteinExistence type="inferred from homology"/>
<dbReference type="SMART" id="SM00387">
    <property type="entry name" value="HATPase_c"/>
    <property type="match status" value="1"/>
</dbReference>
<dbReference type="SUPFAM" id="SSF54211">
    <property type="entry name" value="Ribosomal protein S5 domain 2-like"/>
    <property type="match status" value="1"/>
</dbReference>
<dbReference type="NCBIfam" id="NF011501">
    <property type="entry name" value="PRK14939.1"/>
    <property type="match status" value="1"/>
</dbReference>
<dbReference type="PRINTS" id="PR01159">
    <property type="entry name" value="DNAGYRASEB"/>
</dbReference>
<dbReference type="PROSITE" id="PS00177">
    <property type="entry name" value="TOPOISOMERASE_II"/>
    <property type="match status" value="1"/>
</dbReference>
<sequence>MAEPAINVNADAYGAESIKVLKGLDAVRKRPGMYIGDTDDGSGLHHMVYEVVDNAIDEALAGHATEVTVTLNADGSVTVTDNGRGIPTDIHKGEGISAAEVIMTQLHAGGKFDQNSYKVSGGLHGVGVSVVNALSSWLKLRIYRNGKAHEIEFKHGVAVAPLAVVGDAEGKRGTEVTFLASTETFTMVEYDYATLEHRLRELAFLNSGVHIILTDKRHAEHKREDLMYEGGVEAFVRYLDRAKTPLIQQPIMIRSEKDGIGVEVALWWNDSYHENVLCFTNNIPQRDGGTHLAGFRASLTRQVNGYAESSGMTKKEKVSLTGDDCREGLTAVVSVKVPDPKFSSQTKDKLVSSEVRPAVENVVNEALNNWLEEHPQEARTLVGKVVEAAAAREAARKARELTRRKGALDIASLPGKLADCQERDPSKCELLLVEGDSAGGSAKQGRNRAFQAVLPLRGKILNVERARFDKMLGSQEIGTLITALGTGIGREEFNLDKLRYHRIIIMTDADVDGSHIRTLLLTFFFRQMPELIDRGYLYIAQPPLYKAARGKTSIYLKDERALEDYLIGEGIENASLRLETGVEFQGDQLRGLIDEARLVRQVLNSLHTRYNRKAVEQAAIAGALRPDVVDDPVRGPAAAVYIAQRLDAISEELERGWTGEVREGGYVFSRTVRGVTQTAVLDQALIASQEAKKLDERATSLQDVYAKPAKLVRKNDEMQIDGPLSLFNAVLAAGRKGLQLQRYKGLGEMTAQQLWETTLDADVRSLLQVKVKDTTDADDLFVKLMGDVVEPRREFIQENALSVANLDV</sequence>
<name>A0ABS0HSI7_9HYPH</name>
<evidence type="ECO:0000256" key="1">
    <source>
        <dbReference type="ARBA" id="ARBA00000185"/>
    </source>
</evidence>
<dbReference type="InterPro" id="IPR020568">
    <property type="entry name" value="Ribosomal_Su5_D2-typ_SF"/>
</dbReference>
<dbReference type="PROSITE" id="PS50880">
    <property type="entry name" value="TOPRIM"/>
    <property type="match status" value="1"/>
</dbReference>
<dbReference type="CDD" id="cd16928">
    <property type="entry name" value="HATPase_GyrB-like"/>
    <property type="match status" value="1"/>
</dbReference>
<evidence type="ECO:0000313" key="13">
    <source>
        <dbReference type="Proteomes" id="UP000611708"/>
    </source>
</evidence>
<gene>
    <name evidence="10 12" type="primary">gyrB</name>
    <name evidence="12" type="ORF">I2H36_10360</name>
</gene>
<dbReference type="InterPro" id="IPR013760">
    <property type="entry name" value="Topo_IIA-like_dom_sf"/>
</dbReference>
<dbReference type="InterPro" id="IPR011557">
    <property type="entry name" value="GyrB"/>
</dbReference>
<keyword evidence="9 10" id="KW-0413">Isomerase</keyword>
<comment type="subunit">
    <text evidence="10">Heterotetramer, composed of two GyrA and two GyrB chains. In the heterotetramer, GyrA contains the active site tyrosine that forms a transient covalent intermediate with DNA, while GyrB binds cofactors and catalyzes ATP hydrolysis.</text>
</comment>
<accession>A0ABS0HSI7</accession>
<comment type="similarity">
    <text evidence="2 10">Belongs to the type II topoisomerase GyrB family.</text>
</comment>
<dbReference type="InterPro" id="IPR018522">
    <property type="entry name" value="TopoIIA_CS"/>
</dbReference>
<feature type="site" description="Interaction with DNA" evidence="10">
    <location>
        <position position="459"/>
    </location>
</feature>
<keyword evidence="6 10" id="KW-0460">Magnesium</keyword>
<evidence type="ECO:0000256" key="4">
    <source>
        <dbReference type="ARBA" id="ARBA00022741"/>
    </source>
</evidence>
<dbReference type="Gene3D" id="3.40.50.670">
    <property type="match status" value="2"/>
</dbReference>
<evidence type="ECO:0000256" key="3">
    <source>
        <dbReference type="ARBA" id="ARBA00022723"/>
    </source>
</evidence>
<dbReference type="NCBIfam" id="TIGR01059">
    <property type="entry name" value="gyrB"/>
    <property type="match status" value="1"/>
</dbReference>
<feature type="site" description="Interaction with DNA" evidence="10">
    <location>
        <position position="462"/>
    </location>
</feature>
<dbReference type="SMART" id="SM00433">
    <property type="entry name" value="TOP2c"/>
    <property type="match status" value="1"/>
</dbReference>
<keyword evidence="13" id="KW-1185">Reference proteome</keyword>
<dbReference type="PANTHER" id="PTHR45866">
    <property type="entry name" value="DNA GYRASE/TOPOISOMERASE SUBUNIT B"/>
    <property type="match status" value="1"/>
</dbReference>
<evidence type="ECO:0000256" key="10">
    <source>
        <dbReference type="HAMAP-Rule" id="MF_01898"/>
    </source>
</evidence>
<dbReference type="Pfam" id="PF02518">
    <property type="entry name" value="HATPase_c"/>
    <property type="match status" value="1"/>
</dbReference>
<organism evidence="12 13">
    <name type="scientific">Microvirga terrestris</name>
    <dbReference type="NCBI Taxonomy" id="2791024"/>
    <lineage>
        <taxon>Bacteria</taxon>
        <taxon>Pseudomonadati</taxon>
        <taxon>Pseudomonadota</taxon>
        <taxon>Alphaproteobacteria</taxon>
        <taxon>Hyphomicrobiales</taxon>
        <taxon>Methylobacteriaceae</taxon>
        <taxon>Microvirga</taxon>
    </lineage>
</organism>
<evidence type="ECO:0000256" key="7">
    <source>
        <dbReference type="ARBA" id="ARBA00023029"/>
    </source>
</evidence>
<keyword evidence="7 10" id="KW-0799">Topoisomerase</keyword>
<keyword evidence="8" id="KW-0238">DNA-binding</keyword>
<keyword evidence="3 10" id="KW-0479">Metal-binding</keyword>
<dbReference type="Pfam" id="PF00204">
    <property type="entry name" value="DNA_gyraseB"/>
    <property type="match status" value="1"/>
</dbReference>
<dbReference type="EC" id="5.6.2.2" evidence="10"/>
<protein>
    <recommendedName>
        <fullName evidence="10">DNA gyrase subunit B</fullName>
        <ecNumber evidence="10">5.6.2.2</ecNumber>
    </recommendedName>
</protein>
<dbReference type="PRINTS" id="PR00418">
    <property type="entry name" value="TPI2FAMILY"/>
</dbReference>
<dbReference type="Gene3D" id="3.30.230.10">
    <property type="match status" value="1"/>
</dbReference>
<dbReference type="Gene3D" id="3.30.565.10">
    <property type="entry name" value="Histidine kinase-like ATPase, C-terminal domain"/>
    <property type="match status" value="1"/>
</dbReference>
<keyword evidence="10" id="KW-0963">Cytoplasm</keyword>
<feature type="binding site" evidence="10">
    <location>
        <position position="508"/>
    </location>
    <ligand>
        <name>Mg(2+)</name>
        <dbReference type="ChEBI" id="CHEBI:18420"/>
        <label>2</label>
    </ligand>
</feature>
<comment type="function">
    <text evidence="10">A type II topoisomerase that negatively supercoils closed circular double-stranded (ds) DNA in an ATP-dependent manner to modulate DNA topology and maintain chromosomes in an underwound state. Negative supercoiling favors strand separation, and DNA replication, transcription, recombination and repair, all of which involve strand separation. Also able to catalyze the interconversion of other topological isomers of dsDNA rings, including catenanes and knotted rings. Type II topoisomerases break and join 2 DNA strands simultaneously in an ATP-dependent manner.</text>
</comment>
<dbReference type="InterPro" id="IPR013759">
    <property type="entry name" value="Topo_IIA_B_C"/>
</dbReference>
<dbReference type="HAMAP" id="MF_01898">
    <property type="entry name" value="GyrB"/>
    <property type="match status" value="1"/>
</dbReference>
<dbReference type="InterPro" id="IPR001241">
    <property type="entry name" value="Topo_IIA"/>
</dbReference>
<evidence type="ECO:0000256" key="8">
    <source>
        <dbReference type="ARBA" id="ARBA00023125"/>
    </source>
</evidence>
<dbReference type="InterPro" id="IPR003594">
    <property type="entry name" value="HATPase_dom"/>
</dbReference>
<reference evidence="12 13" key="1">
    <citation type="submission" date="2020-11" db="EMBL/GenBank/DDBJ databases">
        <authorList>
            <person name="Kim M.K."/>
        </authorList>
    </citation>
    <scope>NUCLEOTIDE SEQUENCE [LARGE SCALE GENOMIC DNA]</scope>
    <source>
        <strain evidence="12 13">BT290</strain>
    </source>
</reference>
<dbReference type="SUPFAM" id="SSF55874">
    <property type="entry name" value="ATPase domain of HSP90 chaperone/DNA topoisomerase II/histidine kinase"/>
    <property type="match status" value="1"/>
</dbReference>
<dbReference type="Pfam" id="PF01751">
    <property type="entry name" value="Toprim"/>
    <property type="match status" value="1"/>
</dbReference>
<dbReference type="InterPro" id="IPR000565">
    <property type="entry name" value="Topo_IIA_B"/>
</dbReference>
<evidence type="ECO:0000256" key="9">
    <source>
        <dbReference type="ARBA" id="ARBA00023235"/>
    </source>
</evidence>
<comment type="catalytic activity">
    <reaction evidence="1 10">
        <text>ATP-dependent breakage, passage and rejoining of double-stranded DNA.</text>
        <dbReference type="EC" id="5.6.2.2"/>
    </reaction>
</comment>
<feature type="binding site" evidence="10">
    <location>
        <position position="508"/>
    </location>
    <ligand>
        <name>Mg(2+)</name>
        <dbReference type="ChEBI" id="CHEBI:18420"/>
        <label>1</label>
        <note>catalytic</note>
    </ligand>
</feature>
<evidence type="ECO:0000313" key="12">
    <source>
        <dbReference type="EMBL" id="MBF9196443.1"/>
    </source>
</evidence>
<keyword evidence="5 10" id="KW-0067">ATP-binding</keyword>
<dbReference type="InterPro" id="IPR036890">
    <property type="entry name" value="HATPase_C_sf"/>
</dbReference>
<evidence type="ECO:0000256" key="5">
    <source>
        <dbReference type="ARBA" id="ARBA00022840"/>
    </source>
</evidence>
<evidence type="ECO:0000256" key="6">
    <source>
        <dbReference type="ARBA" id="ARBA00022842"/>
    </source>
</evidence>